<dbReference type="PROSITE" id="PS51352">
    <property type="entry name" value="THIOREDOXIN_2"/>
    <property type="match status" value="1"/>
</dbReference>
<dbReference type="EC" id="1.11.1.24" evidence="3"/>
<sequence>MIEPGTKAPSVTGTTTDGSSLKLASLKGSWVVVYFYPKDNTPTCTTQAQSFRDLHKDFAKRGAVVIGVSRDTARVHAGFTERQQLPFPLIADTDETWCKAFDVIHEKVLYGRRYLGIVRSTFLIGPDGRIAKAWRNVRVPGHAAEVLGSIPRA</sequence>
<evidence type="ECO:0000256" key="6">
    <source>
        <dbReference type="ARBA" id="ARBA00023002"/>
    </source>
</evidence>
<keyword evidence="8" id="KW-0676">Redox-active center</keyword>
<dbReference type="GO" id="GO:0008379">
    <property type="term" value="F:thioredoxin peroxidase activity"/>
    <property type="evidence" value="ECO:0007669"/>
    <property type="project" value="TreeGrafter"/>
</dbReference>
<comment type="subunit">
    <text evidence="2">Monomer.</text>
</comment>
<gene>
    <name evidence="15" type="ORF">OD750_004360</name>
</gene>
<dbReference type="SUPFAM" id="SSF52833">
    <property type="entry name" value="Thioredoxin-like"/>
    <property type="match status" value="1"/>
</dbReference>
<evidence type="ECO:0000256" key="4">
    <source>
        <dbReference type="ARBA" id="ARBA00022559"/>
    </source>
</evidence>
<dbReference type="InterPro" id="IPR000866">
    <property type="entry name" value="AhpC/TSA"/>
</dbReference>
<evidence type="ECO:0000256" key="2">
    <source>
        <dbReference type="ARBA" id="ARBA00011245"/>
    </source>
</evidence>
<keyword evidence="7" id="KW-1015">Disulfide bond</keyword>
<accession>A0A9X4BFV2</accession>
<dbReference type="InterPro" id="IPR050924">
    <property type="entry name" value="Peroxiredoxin_BCP/PrxQ"/>
</dbReference>
<dbReference type="Gene3D" id="3.40.30.10">
    <property type="entry name" value="Glutaredoxin"/>
    <property type="match status" value="1"/>
</dbReference>
<evidence type="ECO:0000259" key="14">
    <source>
        <dbReference type="PROSITE" id="PS51352"/>
    </source>
</evidence>
<keyword evidence="5" id="KW-0049">Antioxidant</keyword>
<comment type="catalytic activity">
    <reaction evidence="12">
        <text>a hydroperoxide + [thioredoxin]-dithiol = an alcohol + [thioredoxin]-disulfide + H2O</text>
        <dbReference type="Rhea" id="RHEA:62620"/>
        <dbReference type="Rhea" id="RHEA-COMP:10698"/>
        <dbReference type="Rhea" id="RHEA-COMP:10700"/>
        <dbReference type="ChEBI" id="CHEBI:15377"/>
        <dbReference type="ChEBI" id="CHEBI:29950"/>
        <dbReference type="ChEBI" id="CHEBI:30879"/>
        <dbReference type="ChEBI" id="CHEBI:35924"/>
        <dbReference type="ChEBI" id="CHEBI:50058"/>
        <dbReference type="EC" id="1.11.1.24"/>
    </reaction>
</comment>
<feature type="domain" description="Thioredoxin" evidence="14">
    <location>
        <begin position="2"/>
        <end position="153"/>
    </location>
</feature>
<reference evidence="15" key="1">
    <citation type="submission" date="2023-02" db="EMBL/GenBank/DDBJ databases">
        <title>Tahibacter soli sp. nov. isolated from soil.</title>
        <authorList>
            <person name="Baek J.H."/>
            <person name="Lee J.K."/>
            <person name="Choi D.G."/>
            <person name="Jeon C.O."/>
        </authorList>
    </citation>
    <scope>NUCLEOTIDE SEQUENCE</scope>
    <source>
        <strain evidence="15">BL</strain>
    </source>
</reference>
<comment type="caution">
    <text evidence="15">The sequence shown here is derived from an EMBL/GenBank/DDBJ whole genome shotgun (WGS) entry which is preliminary data.</text>
</comment>
<evidence type="ECO:0000256" key="8">
    <source>
        <dbReference type="ARBA" id="ARBA00023284"/>
    </source>
</evidence>
<dbReference type="Proteomes" id="UP001139971">
    <property type="component" value="Unassembled WGS sequence"/>
</dbReference>
<comment type="similarity">
    <text evidence="10">Belongs to the peroxiredoxin family. BCP/PrxQ subfamily.</text>
</comment>
<keyword evidence="4" id="KW-0575">Peroxidase</keyword>
<dbReference type="PIRSF" id="PIRSF000239">
    <property type="entry name" value="AHPC"/>
    <property type="match status" value="1"/>
</dbReference>
<proteinExistence type="inferred from homology"/>
<name>A0A9X4BFV2_9GAMM</name>
<evidence type="ECO:0000256" key="11">
    <source>
        <dbReference type="ARBA" id="ARBA00042639"/>
    </source>
</evidence>
<evidence type="ECO:0000256" key="10">
    <source>
        <dbReference type="ARBA" id="ARBA00038489"/>
    </source>
</evidence>
<evidence type="ECO:0000256" key="9">
    <source>
        <dbReference type="ARBA" id="ARBA00032824"/>
    </source>
</evidence>
<evidence type="ECO:0000256" key="1">
    <source>
        <dbReference type="ARBA" id="ARBA00003330"/>
    </source>
</evidence>
<dbReference type="PANTHER" id="PTHR42801:SF4">
    <property type="entry name" value="AHPC_TSA FAMILY PROTEIN"/>
    <property type="match status" value="1"/>
</dbReference>
<dbReference type="GO" id="GO:0045454">
    <property type="term" value="P:cell redox homeostasis"/>
    <property type="evidence" value="ECO:0007669"/>
    <property type="project" value="TreeGrafter"/>
</dbReference>
<comment type="function">
    <text evidence="1">Thiol-specific peroxidase that catalyzes the reduction of hydrogen peroxide and organic hydroperoxides to water and alcohols, respectively. Plays a role in cell protection against oxidative stress by detoxifying peroxides and as sensor of hydrogen peroxide-mediated signaling events.</text>
</comment>
<evidence type="ECO:0000256" key="3">
    <source>
        <dbReference type="ARBA" id="ARBA00013017"/>
    </source>
</evidence>
<keyword evidence="16" id="KW-1185">Reference proteome</keyword>
<evidence type="ECO:0000313" key="15">
    <source>
        <dbReference type="EMBL" id="MDC8011775.1"/>
    </source>
</evidence>
<dbReference type="InterPro" id="IPR036249">
    <property type="entry name" value="Thioredoxin-like_sf"/>
</dbReference>
<dbReference type="Pfam" id="PF00578">
    <property type="entry name" value="AhpC-TSA"/>
    <property type="match status" value="1"/>
</dbReference>
<dbReference type="RefSeq" id="WP_263545075.1">
    <property type="nucleotide sequence ID" value="NZ_JAOVZO020000003.1"/>
</dbReference>
<evidence type="ECO:0000256" key="12">
    <source>
        <dbReference type="ARBA" id="ARBA00049091"/>
    </source>
</evidence>
<dbReference type="AlphaFoldDB" id="A0A9X4BFV2"/>
<dbReference type="GO" id="GO:0034599">
    <property type="term" value="P:cellular response to oxidative stress"/>
    <property type="evidence" value="ECO:0007669"/>
    <property type="project" value="TreeGrafter"/>
</dbReference>
<dbReference type="PANTHER" id="PTHR42801">
    <property type="entry name" value="THIOREDOXIN-DEPENDENT PEROXIDE REDUCTASE"/>
    <property type="match status" value="1"/>
</dbReference>
<dbReference type="GO" id="GO:0005737">
    <property type="term" value="C:cytoplasm"/>
    <property type="evidence" value="ECO:0007669"/>
    <property type="project" value="TreeGrafter"/>
</dbReference>
<evidence type="ECO:0000256" key="7">
    <source>
        <dbReference type="ARBA" id="ARBA00023157"/>
    </source>
</evidence>
<protein>
    <recommendedName>
        <fullName evidence="3">thioredoxin-dependent peroxiredoxin</fullName>
        <ecNumber evidence="3">1.11.1.24</ecNumber>
    </recommendedName>
    <alternativeName>
        <fullName evidence="9">Thioredoxin peroxidase</fullName>
    </alternativeName>
    <alternativeName>
        <fullName evidence="11">Thioredoxin-dependent peroxiredoxin Bcp</fullName>
    </alternativeName>
</protein>
<evidence type="ECO:0000256" key="5">
    <source>
        <dbReference type="ARBA" id="ARBA00022862"/>
    </source>
</evidence>
<dbReference type="InterPro" id="IPR024706">
    <property type="entry name" value="Peroxiredoxin_AhpC-typ"/>
</dbReference>
<evidence type="ECO:0000256" key="13">
    <source>
        <dbReference type="PIRSR" id="PIRSR000239-1"/>
    </source>
</evidence>
<dbReference type="CDD" id="cd03017">
    <property type="entry name" value="PRX_BCP"/>
    <property type="match status" value="1"/>
</dbReference>
<dbReference type="EMBL" id="JAOVZO020000003">
    <property type="protein sequence ID" value="MDC8011775.1"/>
    <property type="molecule type" value="Genomic_DNA"/>
</dbReference>
<dbReference type="InterPro" id="IPR013766">
    <property type="entry name" value="Thioredoxin_domain"/>
</dbReference>
<evidence type="ECO:0000313" key="16">
    <source>
        <dbReference type="Proteomes" id="UP001139971"/>
    </source>
</evidence>
<dbReference type="FunFam" id="3.40.30.10:FF:000007">
    <property type="entry name" value="Thioredoxin-dependent thiol peroxidase"/>
    <property type="match status" value="1"/>
</dbReference>
<organism evidence="15 16">
    <name type="scientific">Tahibacter soli</name>
    <dbReference type="NCBI Taxonomy" id="2983605"/>
    <lineage>
        <taxon>Bacteria</taxon>
        <taxon>Pseudomonadati</taxon>
        <taxon>Pseudomonadota</taxon>
        <taxon>Gammaproteobacteria</taxon>
        <taxon>Lysobacterales</taxon>
        <taxon>Rhodanobacteraceae</taxon>
        <taxon>Tahibacter</taxon>
    </lineage>
</organism>
<keyword evidence="6" id="KW-0560">Oxidoreductase</keyword>
<feature type="active site" description="Cysteine sulfenic acid (-SOH) intermediate; for peroxidase activity" evidence="13">
    <location>
        <position position="44"/>
    </location>
</feature>